<dbReference type="AlphaFoldDB" id="A0A371FM85"/>
<sequence>MDRISVAEGVMNRSLSLRAFAKSDVAKCGSDRRESHDLLTHLNRTRDFTGNLNKISIINSHGRTALFFATTLLLSPFILGCYF</sequence>
<reference evidence="1" key="1">
    <citation type="submission" date="2018-05" db="EMBL/GenBank/DDBJ databases">
        <title>Draft genome of Mucuna pruriens seed.</title>
        <authorList>
            <person name="Nnadi N.E."/>
            <person name="Vos R."/>
            <person name="Hasami M.H."/>
            <person name="Devisetty U.K."/>
            <person name="Aguiy J.C."/>
        </authorList>
    </citation>
    <scope>NUCLEOTIDE SEQUENCE [LARGE SCALE GENOMIC DNA]</scope>
    <source>
        <strain evidence="1">JCA_2017</strain>
    </source>
</reference>
<dbReference type="EMBL" id="QJKJ01008546">
    <property type="protein sequence ID" value="RDX79419.1"/>
    <property type="molecule type" value="Genomic_DNA"/>
</dbReference>
<proteinExistence type="predicted"/>
<dbReference type="Proteomes" id="UP000257109">
    <property type="component" value="Unassembled WGS sequence"/>
</dbReference>
<gene>
    <name evidence="1" type="ORF">CR513_40160</name>
</gene>
<organism evidence="1 2">
    <name type="scientific">Mucuna pruriens</name>
    <name type="common">Velvet bean</name>
    <name type="synonym">Dolichos pruriens</name>
    <dbReference type="NCBI Taxonomy" id="157652"/>
    <lineage>
        <taxon>Eukaryota</taxon>
        <taxon>Viridiplantae</taxon>
        <taxon>Streptophyta</taxon>
        <taxon>Embryophyta</taxon>
        <taxon>Tracheophyta</taxon>
        <taxon>Spermatophyta</taxon>
        <taxon>Magnoliopsida</taxon>
        <taxon>eudicotyledons</taxon>
        <taxon>Gunneridae</taxon>
        <taxon>Pentapetalae</taxon>
        <taxon>rosids</taxon>
        <taxon>fabids</taxon>
        <taxon>Fabales</taxon>
        <taxon>Fabaceae</taxon>
        <taxon>Papilionoideae</taxon>
        <taxon>50 kb inversion clade</taxon>
        <taxon>NPAAA clade</taxon>
        <taxon>indigoferoid/millettioid clade</taxon>
        <taxon>Phaseoleae</taxon>
        <taxon>Mucuna</taxon>
    </lineage>
</organism>
<keyword evidence="2" id="KW-1185">Reference proteome</keyword>
<evidence type="ECO:0000313" key="2">
    <source>
        <dbReference type="Proteomes" id="UP000257109"/>
    </source>
</evidence>
<protein>
    <submittedName>
        <fullName evidence="1">Uncharacterized protein</fullName>
    </submittedName>
</protein>
<evidence type="ECO:0000313" key="1">
    <source>
        <dbReference type="EMBL" id="RDX79419.1"/>
    </source>
</evidence>
<feature type="non-terminal residue" evidence="1">
    <location>
        <position position="1"/>
    </location>
</feature>
<name>A0A371FM85_MUCPR</name>
<accession>A0A371FM85</accession>
<comment type="caution">
    <text evidence="1">The sequence shown here is derived from an EMBL/GenBank/DDBJ whole genome shotgun (WGS) entry which is preliminary data.</text>
</comment>